<dbReference type="AlphaFoldDB" id="A0A0P7BH15"/>
<feature type="region of interest" description="Disordered" evidence="1">
    <location>
        <begin position="276"/>
        <end position="319"/>
    </location>
</feature>
<feature type="compositionally biased region" description="Low complexity" evidence="1">
    <location>
        <begin position="73"/>
        <end position="86"/>
    </location>
</feature>
<evidence type="ECO:0000313" key="3">
    <source>
        <dbReference type="Proteomes" id="UP000050424"/>
    </source>
</evidence>
<proteinExistence type="predicted"/>
<accession>A0A0P7BH15</accession>
<dbReference type="EMBL" id="LKCW01000045">
    <property type="protein sequence ID" value="KPM42605.1"/>
    <property type="molecule type" value="Genomic_DNA"/>
</dbReference>
<keyword evidence="3" id="KW-1185">Reference proteome</keyword>
<name>A0A0P7BH15_9HYPO</name>
<feature type="compositionally biased region" description="Basic and acidic residues" evidence="1">
    <location>
        <begin position="306"/>
        <end position="317"/>
    </location>
</feature>
<dbReference type="OrthoDB" id="5082539at2759"/>
<evidence type="ECO:0000256" key="1">
    <source>
        <dbReference type="SAM" id="MobiDB-lite"/>
    </source>
</evidence>
<reference evidence="2 3" key="1">
    <citation type="submission" date="2015-09" db="EMBL/GenBank/DDBJ databases">
        <title>Draft genome of a European isolate of the apple canker pathogen Neonectria ditissima.</title>
        <authorList>
            <person name="Gomez-Cortecero A."/>
            <person name="Harrison R.J."/>
            <person name="Armitage A.D."/>
        </authorList>
    </citation>
    <scope>NUCLEOTIDE SEQUENCE [LARGE SCALE GENOMIC DNA]</scope>
    <source>
        <strain evidence="2 3">R09/05</strain>
    </source>
</reference>
<evidence type="ECO:0000313" key="2">
    <source>
        <dbReference type="EMBL" id="KPM42605.1"/>
    </source>
</evidence>
<comment type="caution">
    <text evidence="2">The sequence shown here is derived from an EMBL/GenBank/DDBJ whole genome shotgun (WGS) entry which is preliminary data.</text>
</comment>
<gene>
    <name evidence="2" type="ORF">AK830_g3907</name>
</gene>
<sequence length="419" mass="47909">MHNPERERQGSVPYSTSGSDVFLGARSAETGNAFGPPLPSTGFESIDLHGDRSAPRASIEPLEPLEFTEPMDLDTSSSDSASSSDSNELPELTRCPTRNSPGSSTPRRTKYVEVFDEPEVEHVEVVDRKICASPPQVLQASPPHGAPRRIRIQLHGRGRGYRYTGADLPTNWPPFDEFCVLPVRPKNPAWDKMLGGEVRWNEDVDDVFLGLVRKEGGHDGQPNSRLVTDYKEPAEEIANPHNQTEEPLSDYEEFTHLGTIDPFYSLESDENCTISKTEEAASRWEKRRTHRSDPPPSLQSTSSTPNRDRNTPNKDSDGFQWTRPWKREVIREYGIWLCSRCERFLDRETPDPKDEAEVQDAHSLFEMWPPFARKVQEPLRRRKCAYCELENFCHMFESFSMNRWAIEDEMATWKRQPLS</sequence>
<protein>
    <submittedName>
        <fullName evidence="2">Uncharacterized protein</fullName>
    </submittedName>
</protein>
<dbReference type="Proteomes" id="UP000050424">
    <property type="component" value="Unassembled WGS sequence"/>
</dbReference>
<feature type="region of interest" description="Disordered" evidence="1">
    <location>
        <begin position="1"/>
        <end position="109"/>
    </location>
</feature>
<organism evidence="2 3">
    <name type="scientific">Neonectria ditissima</name>
    <dbReference type="NCBI Taxonomy" id="78410"/>
    <lineage>
        <taxon>Eukaryota</taxon>
        <taxon>Fungi</taxon>
        <taxon>Dikarya</taxon>
        <taxon>Ascomycota</taxon>
        <taxon>Pezizomycotina</taxon>
        <taxon>Sordariomycetes</taxon>
        <taxon>Hypocreomycetidae</taxon>
        <taxon>Hypocreales</taxon>
        <taxon>Nectriaceae</taxon>
        <taxon>Neonectria</taxon>
    </lineage>
</organism>
<feature type="compositionally biased region" description="Polar residues" evidence="1">
    <location>
        <begin position="96"/>
        <end position="106"/>
    </location>
</feature>